<dbReference type="OrthoDB" id="9794540at2"/>
<name>A0A5R9J3C7_9PROT</name>
<reference evidence="2 3" key="1">
    <citation type="submission" date="2019-05" db="EMBL/GenBank/DDBJ databases">
        <authorList>
            <person name="Pankratov T."/>
            <person name="Grouzdev D."/>
        </authorList>
    </citation>
    <scope>NUCLEOTIDE SEQUENCE [LARGE SCALE GENOMIC DNA]</scope>
    <source>
        <strain evidence="2 3">KEBCLARHB70R</strain>
    </source>
</reference>
<protein>
    <submittedName>
        <fullName evidence="2">Flagellar motor protein MotA</fullName>
    </submittedName>
</protein>
<accession>A0A5R9J3C7</accession>
<keyword evidence="1" id="KW-1133">Transmembrane helix</keyword>
<dbReference type="AlphaFoldDB" id="A0A5R9J3C7"/>
<keyword evidence="2" id="KW-0282">Flagellum</keyword>
<dbReference type="RefSeq" id="WP_138326469.1">
    <property type="nucleotide sequence ID" value="NZ_VCDI01000004.1"/>
</dbReference>
<dbReference type="EMBL" id="VCDI01000004">
    <property type="protein sequence ID" value="TLU72062.1"/>
    <property type="molecule type" value="Genomic_DNA"/>
</dbReference>
<evidence type="ECO:0000313" key="2">
    <source>
        <dbReference type="EMBL" id="TLU72062.1"/>
    </source>
</evidence>
<keyword evidence="3" id="KW-1185">Reference proteome</keyword>
<keyword evidence="2" id="KW-0966">Cell projection</keyword>
<proteinExistence type="predicted"/>
<feature type="transmembrane region" description="Helical" evidence="1">
    <location>
        <begin position="183"/>
        <end position="206"/>
    </location>
</feature>
<keyword evidence="2" id="KW-0969">Cilium</keyword>
<dbReference type="Proteomes" id="UP000305654">
    <property type="component" value="Unassembled WGS sequence"/>
</dbReference>
<feature type="transmembrane region" description="Helical" evidence="1">
    <location>
        <begin position="7"/>
        <end position="30"/>
    </location>
</feature>
<evidence type="ECO:0000256" key="1">
    <source>
        <dbReference type="SAM" id="Phobius"/>
    </source>
</evidence>
<gene>
    <name evidence="2" type="ORF">FE263_13115</name>
</gene>
<feature type="transmembrane region" description="Helical" evidence="1">
    <location>
        <begin position="42"/>
        <end position="62"/>
    </location>
</feature>
<evidence type="ECO:0000313" key="3">
    <source>
        <dbReference type="Proteomes" id="UP000305654"/>
    </source>
</evidence>
<sequence>MTKPLTYLVRMLVFLAVVAAVTATLLPTLISAFNNNPLLDGLILGVLALGILWNLVTVARLNPEVRWLETLRHPRAGLAPPPSPKLLAPMASMIASRNRADRLTLSTPAMRSLLDSLSSRLDESRELSRYMIGLLIFLGLLGTFYGLLLTVSAISEVIANLSISTGDVNLMFDQLKSGLARPLHGMGTAFSGSMFGLAGALVLGFLDLTAGQAQNRFFNELEEWLAGITRFSGGFGGEGEAPMPHYVQALLEQTAENLDGLQTVLSRSDEARSSQTHTLNTLSERIGDLAEMMRANQTLMHRVAEGQAALAPVLKRLADAQDNRIESDSSRETREHLRAIERLLGRMLSENEQGRTQSTTELRGDIRLLTRTLAAIGGNPNP</sequence>
<keyword evidence="1" id="KW-0472">Membrane</keyword>
<organism evidence="2 3">
    <name type="scientific">Lichenicoccus roseus</name>
    <dbReference type="NCBI Taxonomy" id="2683649"/>
    <lineage>
        <taxon>Bacteria</taxon>
        <taxon>Pseudomonadati</taxon>
        <taxon>Pseudomonadota</taxon>
        <taxon>Alphaproteobacteria</taxon>
        <taxon>Acetobacterales</taxon>
        <taxon>Acetobacteraceae</taxon>
        <taxon>Lichenicoccus</taxon>
    </lineage>
</organism>
<feature type="transmembrane region" description="Helical" evidence="1">
    <location>
        <begin position="130"/>
        <end position="163"/>
    </location>
</feature>
<keyword evidence="1" id="KW-0812">Transmembrane</keyword>
<comment type="caution">
    <text evidence="2">The sequence shown here is derived from an EMBL/GenBank/DDBJ whole genome shotgun (WGS) entry which is preliminary data.</text>
</comment>